<comment type="similarity">
    <text evidence="1">Belongs to the transposase 8 family.</text>
</comment>
<comment type="caution">
    <text evidence="2">The sequence shown here is derived from an EMBL/GenBank/DDBJ whole genome shotgun (WGS) entry which is preliminary data.</text>
</comment>
<evidence type="ECO:0000313" key="3">
    <source>
        <dbReference type="Proteomes" id="UP001499988"/>
    </source>
</evidence>
<gene>
    <name evidence="2" type="ORF">GCM10023333_28580</name>
</gene>
<dbReference type="Proteomes" id="UP001499988">
    <property type="component" value="Unassembled WGS sequence"/>
</dbReference>
<dbReference type="InterPro" id="IPR009057">
    <property type="entry name" value="Homeodomain-like_sf"/>
</dbReference>
<evidence type="ECO:0000256" key="1">
    <source>
        <dbReference type="ARBA" id="ARBA00009964"/>
    </source>
</evidence>
<accession>A0ABP9F4A0</accession>
<dbReference type="SUPFAM" id="SSF46689">
    <property type="entry name" value="Homeodomain-like"/>
    <property type="match status" value="1"/>
</dbReference>
<organism evidence="2 3">
    <name type="scientific">Ferrimonas pelagia</name>
    <dbReference type="NCBI Taxonomy" id="1177826"/>
    <lineage>
        <taxon>Bacteria</taxon>
        <taxon>Pseudomonadati</taxon>
        <taxon>Pseudomonadota</taxon>
        <taxon>Gammaproteobacteria</taxon>
        <taxon>Alteromonadales</taxon>
        <taxon>Ferrimonadaceae</taxon>
        <taxon>Ferrimonas</taxon>
    </lineage>
</organism>
<dbReference type="InterPro" id="IPR002514">
    <property type="entry name" value="Transposase_8"/>
</dbReference>
<protein>
    <recommendedName>
        <fullName evidence="4">Transposase</fullName>
    </recommendedName>
</protein>
<evidence type="ECO:0000313" key="2">
    <source>
        <dbReference type="EMBL" id="GAA4893701.1"/>
    </source>
</evidence>
<dbReference type="RefSeq" id="WP_425557369.1">
    <property type="nucleotide sequence ID" value="NZ_BAABJZ010000091.1"/>
</dbReference>
<dbReference type="EMBL" id="BAABJZ010000091">
    <property type="protein sequence ID" value="GAA4893701.1"/>
    <property type="molecule type" value="Genomic_DNA"/>
</dbReference>
<dbReference type="Gene3D" id="1.10.10.10">
    <property type="entry name" value="Winged helix-like DNA-binding domain superfamily/Winged helix DNA-binding domain"/>
    <property type="match status" value="1"/>
</dbReference>
<dbReference type="Pfam" id="PF01527">
    <property type="entry name" value="HTH_Tnp_1"/>
    <property type="match status" value="1"/>
</dbReference>
<name>A0ABP9F4A0_9GAMM</name>
<proteinExistence type="inferred from homology"/>
<evidence type="ECO:0008006" key="4">
    <source>
        <dbReference type="Google" id="ProtNLM"/>
    </source>
</evidence>
<reference evidence="3" key="1">
    <citation type="journal article" date="2019" name="Int. J. Syst. Evol. Microbiol.">
        <title>The Global Catalogue of Microorganisms (GCM) 10K type strain sequencing project: providing services to taxonomists for standard genome sequencing and annotation.</title>
        <authorList>
            <consortium name="The Broad Institute Genomics Platform"/>
            <consortium name="The Broad Institute Genome Sequencing Center for Infectious Disease"/>
            <person name="Wu L."/>
            <person name="Ma J."/>
        </authorList>
    </citation>
    <scope>NUCLEOTIDE SEQUENCE [LARGE SCALE GENOMIC DNA]</scope>
    <source>
        <strain evidence="3">JCM 18401</strain>
    </source>
</reference>
<sequence>MSNNRYMPKFKDEVVKPIVGQRHSVQKVSERIGVSTHSIYQWVKAVKPAKQETTQVLNPQLTNPKQMGATCLTSNNY</sequence>
<dbReference type="InterPro" id="IPR036388">
    <property type="entry name" value="WH-like_DNA-bd_sf"/>
</dbReference>
<keyword evidence="3" id="KW-1185">Reference proteome</keyword>